<proteinExistence type="predicted"/>
<dbReference type="EMBL" id="CAJVPQ010003707">
    <property type="protein sequence ID" value="CAG8635378.1"/>
    <property type="molecule type" value="Genomic_DNA"/>
</dbReference>
<protein>
    <submittedName>
        <fullName evidence="1">9839_t:CDS:1</fullName>
    </submittedName>
</protein>
<evidence type="ECO:0000313" key="1">
    <source>
        <dbReference type="EMBL" id="CAG8635378.1"/>
    </source>
</evidence>
<gene>
    <name evidence="1" type="ORF">FCALED_LOCUS10287</name>
</gene>
<evidence type="ECO:0000313" key="2">
    <source>
        <dbReference type="Proteomes" id="UP000789570"/>
    </source>
</evidence>
<keyword evidence="2" id="KW-1185">Reference proteome</keyword>
<reference evidence="1" key="1">
    <citation type="submission" date="2021-06" db="EMBL/GenBank/DDBJ databases">
        <authorList>
            <person name="Kallberg Y."/>
            <person name="Tangrot J."/>
            <person name="Rosling A."/>
        </authorList>
    </citation>
    <scope>NUCLEOTIDE SEQUENCE</scope>
    <source>
        <strain evidence="1">UK204</strain>
    </source>
</reference>
<feature type="non-terminal residue" evidence="1">
    <location>
        <position position="1"/>
    </location>
</feature>
<accession>A0A9N9DH96</accession>
<sequence>SKVVLLRAQSQPGSQPLATSVLEWRFLEKKVQHQRKSVEASL</sequence>
<dbReference type="AlphaFoldDB" id="A0A9N9DH96"/>
<name>A0A9N9DH96_9GLOM</name>
<comment type="caution">
    <text evidence="1">The sequence shown here is derived from an EMBL/GenBank/DDBJ whole genome shotgun (WGS) entry which is preliminary data.</text>
</comment>
<organism evidence="1 2">
    <name type="scientific">Funneliformis caledonium</name>
    <dbReference type="NCBI Taxonomy" id="1117310"/>
    <lineage>
        <taxon>Eukaryota</taxon>
        <taxon>Fungi</taxon>
        <taxon>Fungi incertae sedis</taxon>
        <taxon>Mucoromycota</taxon>
        <taxon>Glomeromycotina</taxon>
        <taxon>Glomeromycetes</taxon>
        <taxon>Glomerales</taxon>
        <taxon>Glomeraceae</taxon>
        <taxon>Funneliformis</taxon>
    </lineage>
</organism>
<dbReference type="Proteomes" id="UP000789570">
    <property type="component" value="Unassembled WGS sequence"/>
</dbReference>